<dbReference type="InterPro" id="IPR011501">
    <property type="entry name" value="Noc3_N"/>
</dbReference>
<feature type="compositionally biased region" description="Low complexity" evidence="8">
    <location>
        <begin position="461"/>
        <end position="479"/>
    </location>
</feature>
<dbReference type="InterPro" id="IPR036420">
    <property type="entry name" value="BRCT_dom_sf"/>
</dbReference>
<dbReference type="GO" id="GO:0030870">
    <property type="term" value="C:Mre11 complex"/>
    <property type="evidence" value="ECO:0007669"/>
    <property type="project" value="InterPro"/>
</dbReference>
<reference evidence="10" key="1">
    <citation type="submission" date="2021-02" db="EMBL/GenBank/DDBJ databases">
        <authorList>
            <person name="Dougan E. K."/>
            <person name="Rhodes N."/>
            <person name="Thang M."/>
            <person name="Chan C."/>
        </authorList>
    </citation>
    <scope>NUCLEOTIDE SEQUENCE</scope>
</reference>
<dbReference type="SUPFAM" id="SSF49879">
    <property type="entry name" value="SMAD/FHA domain"/>
    <property type="match status" value="1"/>
</dbReference>
<keyword evidence="11" id="KW-1185">Reference proteome</keyword>
<evidence type="ECO:0000259" key="9">
    <source>
        <dbReference type="PROSITE" id="PS50006"/>
    </source>
</evidence>
<accession>A0A812MXJ9</accession>
<comment type="subcellular location">
    <subcellularLocation>
        <location evidence="2">Chromosome</location>
    </subcellularLocation>
    <subcellularLocation>
        <location evidence="1">Nucleus</location>
    </subcellularLocation>
</comment>
<evidence type="ECO:0000256" key="7">
    <source>
        <dbReference type="ARBA" id="ARBA00044757"/>
    </source>
</evidence>
<dbReference type="GO" id="GO:0007095">
    <property type="term" value="P:mitotic G2 DNA damage checkpoint signaling"/>
    <property type="evidence" value="ECO:0007669"/>
    <property type="project" value="InterPro"/>
</dbReference>
<dbReference type="InterPro" id="IPR000253">
    <property type="entry name" value="FHA_dom"/>
</dbReference>
<dbReference type="EMBL" id="CAJNDS010001835">
    <property type="protein sequence ID" value="CAE7283140.1"/>
    <property type="molecule type" value="Genomic_DNA"/>
</dbReference>
<dbReference type="InterPro" id="IPR008984">
    <property type="entry name" value="SMAD_FHA_dom_sf"/>
</dbReference>
<evidence type="ECO:0000313" key="10">
    <source>
        <dbReference type="EMBL" id="CAE7283140.1"/>
    </source>
</evidence>
<dbReference type="PROSITE" id="PS50006">
    <property type="entry name" value="FHA_DOMAIN"/>
    <property type="match status" value="1"/>
</dbReference>
<dbReference type="Proteomes" id="UP000604046">
    <property type="component" value="Unassembled WGS sequence"/>
</dbReference>
<evidence type="ECO:0000256" key="5">
    <source>
        <dbReference type="ARBA" id="ARBA00023204"/>
    </source>
</evidence>
<keyword evidence="3" id="KW-0158">Chromosome</keyword>
<keyword evidence="5" id="KW-0234">DNA repair</keyword>
<dbReference type="Gene3D" id="2.60.200.20">
    <property type="match status" value="1"/>
</dbReference>
<name>A0A812MXJ9_9DINO</name>
<evidence type="ECO:0000256" key="4">
    <source>
        <dbReference type="ARBA" id="ARBA00022763"/>
    </source>
</evidence>
<dbReference type="GO" id="GO:0005694">
    <property type="term" value="C:chromosome"/>
    <property type="evidence" value="ECO:0007669"/>
    <property type="project" value="UniProtKB-SubCell"/>
</dbReference>
<dbReference type="Gene3D" id="3.40.50.10190">
    <property type="entry name" value="BRCT domain"/>
    <property type="match status" value="1"/>
</dbReference>
<organism evidence="10 11">
    <name type="scientific">Symbiodinium natans</name>
    <dbReference type="NCBI Taxonomy" id="878477"/>
    <lineage>
        <taxon>Eukaryota</taxon>
        <taxon>Sar</taxon>
        <taxon>Alveolata</taxon>
        <taxon>Dinophyceae</taxon>
        <taxon>Suessiales</taxon>
        <taxon>Symbiodiniaceae</taxon>
        <taxon>Symbiodinium</taxon>
    </lineage>
</organism>
<evidence type="ECO:0000256" key="3">
    <source>
        <dbReference type="ARBA" id="ARBA00022454"/>
    </source>
</evidence>
<sequence length="690" mass="75102">MQELDLFDIFFHLHRVSKDRETRLMALLSGVAVFKDLVPGYRIREPTEQERAQIRSKPVLALERYELKLLQTYRRLLPDLEAMSWQLALEGPRHCDPAGEPPLLLLPGSAQVGRGQTAHIRSTHQSVSRVHAELVVVATQGSLDHACPLEISLIDRSSTGHTFVNELKTPGKGVAVKLKDGDFFTCGIDPLRYTLKWKPIVLSISSRLSSPELQNLKDLARACGVFLTSEWTLQCTHLLIEQWAITPKLLCCVADGALPVASSFLDELVSRRDAELRPPPTAASCSPSPPAGADAAYTAELTAYAGNPSPRRELLKGNWVIFSAKQAYDTLHLPLEHAGASLLVLTQDVPASSVVQDLKRGVASHGAPEEVWIIPALPPGLPALLSELGELRCPCLVVGQQAVVAALLSGQKTRATHAATLIPKTELPDSFPETHQQHDSTQQQAPLQQRKSRISRKRPLPWEAAPAEEPASSLRSHGAPPGPPPQPSPGPPHASPTGTGAGGSVEHAPGPGHAPLLRPKPEPEPAEEAQSQRATLSLRATVPPVPTKPELDQKQEEKINAGTLQSVHSTYPPPPPEVKAEQEEFIIDGAEPVVHPTGTWLNPLKARVSNRLVLEGVELPRASWTTADKRAPEVRPPEGKPNYKRFRKGQCAAVTTFVHVVPWAPPARRVDFETQPSIEMRESEIPNLGM</sequence>
<evidence type="ECO:0000313" key="11">
    <source>
        <dbReference type="Proteomes" id="UP000604046"/>
    </source>
</evidence>
<gene>
    <name evidence="10" type="primary">NBN</name>
    <name evidence="10" type="ORF">SNAT2548_LOCUS15002</name>
</gene>
<proteinExistence type="inferred from homology"/>
<keyword evidence="6" id="KW-0539">Nucleus</keyword>
<dbReference type="SUPFAM" id="SSF52113">
    <property type="entry name" value="BRCT domain"/>
    <property type="match status" value="1"/>
</dbReference>
<dbReference type="GO" id="GO:0000724">
    <property type="term" value="P:double-strand break repair via homologous recombination"/>
    <property type="evidence" value="ECO:0007669"/>
    <property type="project" value="TreeGrafter"/>
</dbReference>
<dbReference type="PANTHER" id="PTHR12162:SF0">
    <property type="entry name" value="NIBRIN"/>
    <property type="match status" value="1"/>
</dbReference>
<feature type="compositionally biased region" description="Basic residues" evidence="8">
    <location>
        <begin position="450"/>
        <end position="459"/>
    </location>
</feature>
<dbReference type="InterPro" id="IPR040227">
    <property type="entry name" value="Nibrin-rel"/>
</dbReference>
<dbReference type="Pfam" id="PF07540">
    <property type="entry name" value="NOC3p"/>
    <property type="match status" value="1"/>
</dbReference>
<dbReference type="PANTHER" id="PTHR12162">
    <property type="entry name" value="NIBRIN-RELATED"/>
    <property type="match status" value="1"/>
</dbReference>
<feature type="domain" description="FHA" evidence="9">
    <location>
        <begin position="110"/>
        <end position="169"/>
    </location>
</feature>
<feature type="compositionally biased region" description="Pro residues" evidence="8">
    <location>
        <begin position="480"/>
        <end position="494"/>
    </location>
</feature>
<comment type="caution">
    <text evidence="10">The sequence shown here is derived from an EMBL/GenBank/DDBJ whole genome shotgun (WGS) entry which is preliminary data.</text>
</comment>
<dbReference type="OrthoDB" id="552194at2759"/>
<dbReference type="AlphaFoldDB" id="A0A812MXJ9"/>
<dbReference type="Pfam" id="PF00498">
    <property type="entry name" value="FHA"/>
    <property type="match status" value="1"/>
</dbReference>
<evidence type="ECO:0000256" key="8">
    <source>
        <dbReference type="SAM" id="MobiDB-lite"/>
    </source>
</evidence>
<dbReference type="GO" id="GO:0003684">
    <property type="term" value="F:damaged DNA binding"/>
    <property type="evidence" value="ECO:0007669"/>
    <property type="project" value="TreeGrafter"/>
</dbReference>
<feature type="compositionally biased region" description="Polar residues" evidence="8">
    <location>
        <begin position="439"/>
        <end position="449"/>
    </location>
</feature>
<evidence type="ECO:0000256" key="1">
    <source>
        <dbReference type="ARBA" id="ARBA00004123"/>
    </source>
</evidence>
<feature type="region of interest" description="Disordered" evidence="8">
    <location>
        <begin position="426"/>
        <end position="557"/>
    </location>
</feature>
<evidence type="ECO:0000256" key="2">
    <source>
        <dbReference type="ARBA" id="ARBA00004286"/>
    </source>
</evidence>
<keyword evidence="4" id="KW-0227">DNA damage</keyword>
<comment type="similarity">
    <text evidence="7">Belongs to the Nibrin family.</text>
</comment>
<protein>
    <submittedName>
        <fullName evidence="10">NBN protein</fullName>
    </submittedName>
</protein>
<dbReference type="SMART" id="SM00240">
    <property type="entry name" value="FHA"/>
    <property type="match status" value="1"/>
</dbReference>
<evidence type="ECO:0000256" key="6">
    <source>
        <dbReference type="ARBA" id="ARBA00023242"/>
    </source>
</evidence>